<evidence type="ECO:0008006" key="2">
    <source>
        <dbReference type="Google" id="ProtNLM"/>
    </source>
</evidence>
<organism evidence="1">
    <name type="scientific">marine metagenome</name>
    <dbReference type="NCBI Taxonomy" id="408172"/>
    <lineage>
        <taxon>unclassified sequences</taxon>
        <taxon>metagenomes</taxon>
        <taxon>ecological metagenomes</taxon>
    </lineage>
</organism>
<dbReference type="InterPro" id="IPR009097">
    <property type="entry name" value="Cyclic_Pdiesterase"/>
</dbReference>
<protein>
    <recommendedName>
        <fullName evidence="2">Phosphoesterase HXTX domain-containing protein</fullName>
    </recommendedName>
</protein>
<sequence>MEPQEELSAAIQAWKKKIDLDLPDQPFCSHPPHCTLIHVEVSNEQVAALKIKKILEETVSFKVEVDQVGIFWEDLATGGGHTLYLKIKPEPEIFSLQLKIAKILSPLAPSRKIPDYISNDSALRESYKSYGFPFVGKHWVPHFSIASLRTDRIHPIITEFMEWKPSYTMIGLDASCWHIDGDQHILLER</sequence>
<dbReference type="Gene3D" id="3.90.1140.10">
    <property type="entry name" value="Cyclic phosphodiesterase"/>
    <property type="match status" value="1"/>
</dbReference>
<dbReference type="SUPFAM" id="SSF55144">
    <property type="entry name" value="LigT-like"/>
    <property type="match status" value="1"/>
</dbReference>
<accession>A0A382D7U2</accession>
<evidence type="ECO:0000313" key="1">
    <source>
        <dbReference type="EMBL" id="SVB33673.1"/>
    </source>
</evidence>
<dbReference type="EMBL" id="UINC01037738">
    <property type="protein sequence ID" value="SVB33673.1"/>
    <property type="molecule type" value="Genomic_DNA"/>
</dbReference>
<dbReference type="AlphaFoldDB" id="A0A382D7U2"/>
<name>A0A382D7U2_9ZZZZ</name>
<gene>
    <name evidence="1" type="ORF">METZ01_LOCUS186527</name>
</gene>
<dbReference type="Pfam" id="PF13563">
    <property type="entry name" value="2_5_RNA_ligase2"/>
    <property type="match status" value="1"/>
</dbReference>
<reference evidence="1" key="1">
    <citation type="submission" date="2018-05" db="EMBL/GenBank/DDBJ databases">
        <authorList>
            <person name="Lanie J.A."/>
            <person name="Ng W.-L."/>
            <person name="Kazmierczak K.M."/>
            <person name="Andrzejewski T.M."/>
            <person name="Davidsen T.M."/>
            <person name="Wayne K.J."/>
            <person name="Tettelin H."/>
            <person name="Glass J.I."/>
            <person name="Rusch D."/>
            <person name="Podicherti R."/>
            <person name="Tsui H.-C.T."/>
            <person name="Winkler M.E."/>
        </authorList>
    </citation>
    <scope>NUCLEOTIDE SEQUENCE</scope>
</reference>
<proteinExistence type="predicted"/>